<organism evidence="2 3">
    <name type="scientific">Clostridium innocuum</name>
    <dbReference type="NCBI Taxonomy" id="1522"/>
    <lineage>
        <taxon>Bacteria</taxon>
        <taxon>Bacillati</taxon>
        <taxon>Bacillota</taxon>
        <taxon>Clostridia</taxon>
        <taxon>Eubacteriales</taxon>
        <taxon>Clostridiaceae</taxon>
        <taxon>Clostridium</taxon>
    </lineage>
</organism>
<proteinExistence type="predicted"/>
<keyword evidence="2" id="KW-0808">Transferase</keyword>
<gene>
    <name evidence="2" type="ORF">CIAN88_17620</name>
</gene>
<dbReference type="RefSeq" id="WP_044907086.1">
    <property type="nucleotide sequence ID" value="NZ_JQIF01000092.1"/>
</dbReference>
<dbReference type="InterPro" id="IPR000182">
    <property type="entry name" value="GNAT_dom"/>
</dbReference>
<dbReference type="Gene3D" id="3.40.630.30">
    <property type="match status" value="1"/>
</dbReference>
<dbReference type="SUPFAM" id="SSF55729">
    <property type="entry name" value="Acyl-CoA N-acyltransferases (Nat)"/>
    <property type="match status" value="1"/>
</dbReference>
<dbReference type="GO" id="GO:0016747">
    <property type="term" value="F:acyltransferase activity, transferring groups other than amino-acyl groups"/>
    <property type="evidence" value="ECO:0007669"/>
    <property type="project" value="InterPro"/>
</dbReference>
<comment type="caution">
    <text evidence="2">The sequence shown here is derived from an EMBL/GenBank/DDBJ whole genome shotgun (WGS) entry which is preliminary data.</text>
</comment>
<evidence type="ECO:0000259" key="1">
    <source>
        <dbReference type="PROSITE" id="PS51186"/>
    </source>
</evidence>
<sequence>MTTLDKRIPYYPVLMVLTQPPVITDIPLAQGYSFHPYESSYKEAWIALHVSLGQLDSMEAGRRYFEETFEAQPKELQQNMILVVDENGQLAGTSSVWEGYHFGERRMRVHWVGVDERHQRKGLAKSLMLKTIQLYSSLHCEHPLYLTTQTNSYVAISMYQRLGFTAYMGSMPVNFHANAETFAKDNETAWRIIGEQLDKL</sequence>
<dbReference type="Proteomes" id="UP000030008">
    <property type="component" value="Unassembled WGS sequence"/>
</dbReference>
<accession>A0A099I502</accession>
<reference evidence="2 3" key="1">
    <citation type="submission" date="2014-08" db="EMBL/GenBank/DDBJ databases">
        <title>Clostridium innocuum, an unnegligible vancomycin-resistant pathogen causing extra-intestinal infections.</title>
        <authorList>
            <person name="Feng Y."/>
            <person name="Chiu C.-H."/>
        </authorList>
    </citation>
    <scope>NUCLEOTIDE SEQUENCE [LARGE SCALE GENOMIC DNA]</scope>
    <source>
        <strain evidence="2 3">AN88</strain>
    </source>
</reference>
<evidence type="ECO:0000313" key="3">
    <source>
        <dbReference type="Proteomes" id="UP000030008"/>
    </source>
</evidence>
<dbReference type="InterPro" id="IPR016181">
    <property type="entry name" value="Acyl_CoA_acyltransferase"/>
</dbReference>
<protein>
    <submittedName>
        <fullName evidence="2">GNAT family acetyltransferase</fullName>
    </submittedName>
</protein>
<feature type="domain" description="N-acetyltransferase" evidence="1">
    <location>
        <begin position="32"/>
        <end position="187"/>
    </location>
</feature>
<dbReference type="EMBL" id="JQIF01000092">
    <property type="protein sequence ID" value="KGJ51923.1"/>
    <property type="molecule type" value="Genomic_DNA"/>
</dbReference>
<dbReference type="AlphaFoldDB" id="A0A099I502"/>
<evidence type="ECO:0000313" key="2">
    <source>
        <dbReference type="EMBL" id="KGJ51923.1"/>
    </source>
</evidence>
<dbReference type="PROSITE" id="PS51186">
    <property type="entry name" value="GNAT"/>
    <property type="match status" value="1"/>
</dbReference>
<name>A0A099I502_CLOIN</name>
<dbReference type="CDD" id="cd04301">
    <property type="entry name" value="NAT_SF"/>
    <property type="match status" value="1"/>
</dbReference>
<dbReference type="Pfam" id="PF00583">
    <property type="entry name" value="Acetyltransf_1"/>
    <property type="match status" value="1"/>
</dbReference>